<feature type="signal peptide" evidence="1">
    <location>
        <begin position="1"/>
        <end position="31"/>
    </location>
</feature>
<dbReference type="AlphaFoldDB" id="A0A446C3A1"/>
<proteinExistence type="predicted"/>
<protein>
    <recommendedName>
        <fullName evidence="4">Autotransporter domain-containing protein</fullName>
    </recommendedName>
</protein>
<evidence type="ECO:0000313" key="2">
    <source>
        <dbReference type="EMBL" id="SSW62315.1"/>
    </source>
</evidence>
<sequence length="327" mass="35145">METRIVRPAKGTAARLGACMLAAACGAPAVAWGQQGLRLNKDDLQKRANGVLAVMSFSIVPDITTSSLNIGSGGGSTSGSNEFFMTQLGGGDTISDSVPIYLEGVLAASRYDPTFIATQGAEARRIPTKWNSVSATGGIGWDFKLTDELKLRPIFNFALGNVTSDLRAASWYVGQRTGKDIDFLDRGSLNAYGLGGSIMLDYEHYRPGYEVDVELRYSDIRLQSFDSSAAVSGNAVAQSANLWARYRAPTGIVMLQRPLRYVLELTHSEFLGDQKGILGFDRLTSVGAGLELDSSAYDVFITRTRLVGRYVFGNNVSGFSVGLAVSF</sequence>
<feature type="chain" id="PRO_5019402574" description="Autotransporter domain-containing protein" evidence="1">
    <location>
        <begin position="32"/>
        <end position="327"/>
    </location>
</feature>
<organism evidence="2 3">
    <name type="scientific">Achromobacter veterisilvae</name>
    <dbReference type="NCBI Taxonomy" id="2069367"/>
    <lineage>
        <taxon>Bacteria</taxon>
        <taxon>Pseudomonadati</taxon>
        <taxon>Pseudomonadota</taxon>
        <taxon>Betaproteobacteria</taxon>
        <taxon>Burkholderiales</taxon>
        <taxon>Alcaligenaceae</taxon>
        <taxon>Achromobacter</taxon>
    </lineage>
</organism>
<evidence type="ECO:0000313" key="3">
    <source>
        <dbReference type="Proteomes" id="UP000289465"/>
    </source>
</evidence>
<gene>
    <name evidence="2" type="ORF">AVE30378_00059</name>
</gene>
<accession>A0A446C3A1</accession>
<keyword evidence="1" id="KW-0732">Signal</keyword>
<reference evidence="2 3" key="1">
    <citation type="submission" date="2018-07" db="EMBL/GenBank/DDBJ databases">
        <authorList>
            <person name="Peeters C."/>
        </authorList>
    </citation>
    <scope>NUCLEOTIDE SEQUENCE [LARGE SCALE GENOMIC DNA]</scope>
    <source>
        <strain evidence="2 3">LMG 30378</strain>
    </source>
</reference>
<evidence type="ECO:0008006" key="4">
    <source>
        <dbReference type="Google" id="ProtNLM"/>
    </source>
</evidence>
<name>A0A446C3A1_9BURK</name>
<dbReference type="Proteomes" id="UP000289465">
    <property type="component" value="Unassembled WGS sequence"/>
</dbReference>
<dbReference type="EMBL" id="UFQC01000001">
    <property type="protein sequence ID" value="SSW62315.1"/>
    <property type="molecule type" value="Genomic_DNA"/>
</dbReference>
<evidence type="ECO:0000256" key="1">
    <source>
        <dbReference type="SAM" id="SignalP"/>
    </source>
</evidence>